<evidence type="ECO:0000259" key="2">
    <source>
        <dbReference type="PROSITE" id="PS50883"/>
    </source>
</evidence>
<dbReference type="SUPFAM" id="SSF55785">
    <property type="entry name" value="PYP-like sensor domain (PAS domain)"/>
    <property type="match status" value="2"/>
</dbReference>
<evidence type="ECO:0000313" key="5">
    <source>
        <dbReference type="Proteomes" id="UP001193501"/>
    </source>
</evidence>
<dbReference type="SUPFAM" id="SSF141868">
    <property type="entry name" value="EAL domain-like"/>
    <property type="match status" value="1"/>
</dbReference>
<dbReference type="InterPro" id="IPR029787">
    <property type="entry name" value="Nucleotide_cyclase"/>
</dbReference>
<dbReference type="SMART" id="SM00267">
    <property type="entry name" value="GGDEF"/>
    <property type="match status" value="1"/>
</dbReference>
<organism evidence="4 5">
    <name type="scientific">Stagnihabitans tardus</name>
    <dbReference type="NCBI Taxonomy" id="2699202"/>
    <lineage>
        <taxon>Bacteria</taxon>
        <taxon>Pseudomonadati</taxon>
        <taxon>Pseudomonadota</taxon>
        <taxon>Alphaproteobacteria</taxon>
        <taxon>Rhodobacterales</taxon>
        <taxon>Paracoccaceae</taxon>
        <taxon>Stagnihabitans</taxon>
    </lineage>
</organism>
<dbReference type="Pfam" id="PF00990">
    <property type="entry name" value="GGDEF"/>
    <property type="match status" value="1"/>
</dbReference>
<keyword evidence="5" id="KW-1185">Reference proteome</keyword>
<dbReference type="PROSITE" id="PS50883">
    <property type="entry name" value="EAL"/>
    <property type="match status" value="1"/>
</dbReference>
<dbReference type="CDD" id="cd00130">
    <property type="entry name" value="PAS"/>
    <property type="match status" value="2"/>
</dbReference>
<dbReference type="EMBL" id="JAABNR010000007">
    <property type="protein sequence ID" value="NBZ87752.1"/>
    <property type="molecule type" value="Genomic_DNA"/>
</dbReference>
<gene>
    <name evidence="4" type="ORF">GV832_09200</name>
</gene>
<dbReference type="InterPro" id="IPR035965">
    <property type="entry name" value="PAS-like_dom_sf"/>
</dbReference>
<dbReference type="SUPFAM" id="SSF55073">
    <property type="entry name" value="Nucleotide cyclase"/>
    <property type="match status" value="1"/>
</dbReference>
<dbReference type="InterPro" id="IPR013655">
    <property type="entry name" value="PAS_fold_3"/>
</dbReference>
<dbReference type="SMART" id="SM00091">
    <property type="entry name" value="PAS"/>
    <property type="match status" value="2"/>
</dbReference>
<dbReference type="PROSITE" id="PS50887">
    <property type="entry name" value="GGDEF"/>
    <property type="match status" value="1"/>
</dbReference>
<dbReference type="SMART" id="SM00052">
    <property type="entry name" value="EAL"/>
    <property type="match status" value="1"/>
</dbReference>
<dbReference type="GO" id="GO:0006355">
    <property type="term" value="P:regulation of DNA-templated transcription"/>
    <property type="evidence" value="ECO:0007669"/>
    <property type="project" value="InterPro"/>
</dbReference>
<dbReference type="InterPro" id="IPR001633">
    <property type="entry name" value="EAL_dom"/>
</dbReference>
<dbReference type="Gene3D" id="3.20.20.450">
    <property type="entry name" value="EAL domain"/>
    <property type="match status" value="1"/>
</dbReference>
<name>A0AAE4Y9T8_9RHOB</name>
<dbReference type="PROSITE" id="PS50112">
    <property type="entry name" value="PAS"/>
    <property type="match status" value="1"/>
</dbReference>
<dbReference type="Proteomes" id="UP001193501">
    <property type="component" value="Unassembled WGS sequence"/>
</dbReference>
<reference evidence="4" key="1">
    <citation type="submission" date="2020-01" db="EMBL/GenBank/DDBJ databases">
        <authorList>
            <person name="Chen W.-M."/>
        </authorList>
    </citation>
    <scope>NUCLEOTIDE SEQUENCE</scope>
    <source>
        <strain evidence="4">CYK-10</strain>
    </source>
</reference>
<feature type="domain" description="PAS" evidence="1">
    <location>
        <begin position="261"/>
        <end position="325"/>
    </location>
</feature>
<dbReference type="InterPro" id="IPR052155">
    <property type="entry name" value="Biofilm_reg_signaling"/>
</dbReference>
<dbReference type="CDD" id="cd01949">
    <property type="entry name" value="GGDEF"/>
    <property type="match status" value="1"/>
</dbReference>
<dbReference type="RefSeq" id="WP_168774563.1">
    <property type="nucleotide sequence ID" value="NZ_JAABNR010000007.1"/>
</dbReference>
<dbReference type="PANTHER" id="PTHR44757">
    <property type="entry name" value="DIGUANYLATE CYCLASE DGCP"/>
    <property type="match status" value="1"/>
</dbReference>
<evidence type="ECO:0000259" key="3">
    <source>
        <dbReference type="PROSITE" id="PS50887"/>
    </source>
</evidence>
<dbReference type="PANTHER" id="PTHR44757:SF2">
    <property type="entry name" value="BIOFILM ARCHITECTURE MAINTENANCE PROTEIN MBAA"/>
    <property type="match status" value="1"/>
</dbReference>
<feature type="domain" description="GGDEF" evidence="3">
    <location>
        <begin position="441"/>
        <end position="573"/>
    </location>
</feature>
<dbReference type="InterPro" id="IPR000160">
    <property type="entry name" value="GGDEF_dom"/>
</dbReference>
<sequence length="843" mass="92459">MINRWPPSADARPSPPRRVEDGTVWVLHAVTGQEPSLAIGSAEALPLPDSLDWWSPDERPQAEAWFRGLLLPPPERVPGHDPPLRVPVLMLRAVRGPLAGSYLRFEADPPLGKTGEARGSCSDFMSHLGPLRRALDFIDYSHLGTWMLDVPSGALDIDATWARALGYSLADLSPFNHSDWAAMTHPDDVAGFEAQEIRDRLARGEVVHFVSRTRHAKGHWVWLLTCCRAALWDGQGAVLRVIGYDIDITEHRSLLAKAEDQRQLMMRILDVIPSGQLVVDDEGLITFCNPVAAELIGTAPERAVGQALTAVLPLEEGPDRLRQVLAEQGDQRGMTLVLRPSPERDLDEAIREQLFDSDTAEAPAQARRYLSAEFTRVSEVGRTFVTLSDNTAQEAQRRSLERAVEQARFIATHDLMTGLPDRYDFLHRLTETLGQSGPLGTPVAVMLIDLDNFKMVNDGMGHEKGDQVIKAAAARLERGLPDRARLARFGGDEFVVMIPDCPPAEAALLAEDLRDRFAVPLTFSLRHVLISCSIGIGVFPQDAGTADELIRCADLAMYEAKALGRGQIRRFTPDLRRRNERRSAVLQAVQRALSESSFHIVLQPKFRLSRLGQPIGAEVLLRLRDTEIGQLSPAEFIPIAEAQGLIPAIDREVVRLVGELRARGFALPLSINLSALTLSGPGFGDLLEALPALARKGGLMVEVTETSFMGRLGAVRDTLHMLRRSGVGVAVDDFGIGHSSLAYLQSLPVQELKIDRSFVASLGHEPGPSHAIVRAILAMAEALGLTTVAEGVETPEQADWLMAHGCELAQGFLLGRPVDPQEFQRFYLSPQEENLPSDLGASR</sequence>
<dbReference type="Pfam" id="PF08447">
    <property type="entry name" value="PAS_3"/>
    <property type="match status" value="1"/>
</dbReference>
<feature type="domain" description="EAL" evidence="2">
    <location>
        <begin position="582"/>
        <end position="831"/>
    </location>
</feature>
<protein>
    <submittedName>
        <fullName evidence="4">EAL domain-containing protein</fullName>
    </submittedName>
</protein>
<dbReference type="InterPro" id="IPR035919">
    <property type="entry name" value="EAL_sf"/>
</dbReference>
<comment type="caution">
    <text evidence="4">The sequence shown here is derived from an EMBL/GenBank/DDBJ whole genome shotgun (WGS) entry which is preliminary data.</text>
</comment>
<dbReference type="CDD" id="cd01948">
    <property type="entry name" value="EAL"/>
    <property type="match status" value="1"/>
</dbReference>
<proteinExistence type="predicted"/>
<dbReference type="Gene3D" id="3.30.70.270">
    <property type="match status" value="1"/>
</dbReference>
<dbReference type="Pfam" id="PF00563">
    <property type="entry name" value="EAL"/>
    <property type="match status" value="1"/>
</dbReference>
<evidence type="ECO:0000313" key="4">
    <source>
        <dbReference type="EMBL" id="NBZ87752.1"/>
    </source>
</evidence>
<dbReference type="Gene3D" id="3.30.450.20">
    <property type="entry name" value="PAS domain"/>
    <property type="match status" value="2"/>
</dbReference>
<dbReference type="InterPro" id="IPR000014">
    <property type="entry name" value="PAS"/>
</dbReference>
<dbReference type="Pfam" id="PF00989">
    <property type="entry name" value="PAS"/>
    <property type="match status" value="1"/>
</dbReference>
<accession>A0AAE4Y9T8</accession>
<dbReference type="InterPro" id="IPR013767">
    <property type="entry name" value="PAS_fold"/>
</dbReference>
<dbReference type="NCBIfam" id="TIGR00254">
    <property type="entry name" value="GGDEF"/>
    <property type="match status" value="1"/>
</dbReference>
<dbReference type="InterPro" id="IPR043128">
    <property type="entry name" value="Rev_trsase/Diguanyl_cyclase"/>
</dbReference>
<evidence type="ECO:0000259" key="1">
    <source>
        <dbReference type="PROSITE" id="PS50112"/>
    </source>
</evidence>
<dbReference type="AlphaFoldDB" id="A0AAE4Y9T8"/>